<dbReference type="Gene3D" id="3.90.550.50">
    <property type="match status" value="1"/>
</dbReference>
<dbReference type="WBParaSite" id="ACRNAN_scaffold294.g15267.t1">
    <property type="protein sequence ID" value="ACRNAN_scaffold294.g15267.t1"/>
    <property type="gene ID" value="ACRNAN_scaffold294.g15267"/>
</dbReference>
<dbReference type="Proteomes" id="UP000887540">
    <property type="component" value="Unplaced"/>
</dbReference>
<name>A0A914DK76_9BILA</name>
<evidence type="ECO:0000256" key="5">
    <source>
        <dbReference type="ARBA" id="ARBA00022692"/>
    </source>
</evidence>
<evidence type="ECO:0000256" key="8">
    <source>
        <dbReference type="ARBA" id="ARBA00023034"/>
    </source>
</evidence>
<dbReference type="Pfam" id="PF01762">
    <property type="entry name" value="Galactosyl_T"/>
    <property type="match status" value="1"/>
</dbReference>
<evidence type="ECO:0000256" key="3">
    <source>
        <dbReference type="ARBA" id="ARBA00022676"/>
    </source>
</evidence>
<comment type="subcellular location">
    <subcellularLocation>
        <location evidence="1 11">Golgi apparatus membrane</location>
        <topology evidence="1 11">Single-pass type II membrane protein</topology>
    </subcellularLocation>
</comment>
<evidence type="ECO:0000256" key="7">
    <source>
        <dbReference type="ARBA" id="ARBA00022989"/>
    </source>
</evidence>
<keyword evidence="7" id="KW-1133">Transmembrane helix</keyword>
<keyword evidence="3 11" id="KW-0328">Glycosyltransferase</keyword>
<evidence type="ECO:0000256" key="11">
    <source>
        <dbReference type="RuleBase" id="RU363063"/>
    </source>
</evidence>
<evidence type="ECO:0000256" key="6">
    <source>
        <dbReference type="ARBA" id="ARBA00022968"/>
    </source>
</evidence>
<evidence type="ECO:0000256" key="10">
    <source>
        <dbReference type="ARBA" id="ARBA00023180"/>
    </source>
</evidence>
<dbReference type="AlphaFoldDB" id="A0A914DK76"/>
<organism evidence="12 13">
    <name type="scientific">Acrobeloides nanus</name>
    <dbReference type="NCBI Taxonomy" id="290746"/>
    <lineage>
        <taxon>Eukaryota</taxon>
        <taxon>Metazoa</taxon>
        <taxon>Ecdysozoa</taxon>
        <taxon>Nematoda</taxon>
        <taxon>Chromadorea</taxon>
        <taxon>Rhabditida</taxon>
        <taxon>Tylenchina</taxon>
        <taxon>Cephalobomorpha</taxon>
        <taxon>Cephaloboidea</taxon>
        <taxon>Cephalobidae</taxon>
        <taxon>Acrobeloides</taxon>
    </lineage>
</organism>
<evidence type="ECO:0000256" key="2">
    <source>
        <dbReference type="ARBA" id="ARBA00008661"/>
    </source>
</evidence>
<evidence type="ECO:0000256" key="9">
    <source>
        <dbReference type="ARBA" id="ARBA00023136"/>
    </source>
</evidence>
<accession>A0A914DK76</accession>
<evidence type="ECO:0000256" key="1">
    <source>
        <dbReference type="ARBA" id="ARBA00004323"/>
    </source>
</evidence>
<evidence type="ECO:0000313" key="12">
    <source>
        <dbReference type="Proteomes" id="UP000887540"/>
    </source>
</evidence>
<dbReference type="PANTHER" id="PTHR11214">
    <property type="entry name" value="BETA-1,3-N-ACETYLGLUCOSAMINYLTRANSFERASE"/>
    <property type="match status" value="1"/>
</dbReference>
<dbReference type="InterPro" id="IPR002659">
    <property type="entry name" value="Glyco_trans_31"/>
</dbReference>
<comment type="similarity">
    <text evidence="2 11">Belongs to the glycosyltransferase 31 family.</text>
</comment>
<dbReference type="GO" id="GO:0000139">
    <property type="term" value="C:Golgi membrane"/>
    <property type="evidence" value="ECO:0007669"/>
    <property type="project" value="UniProtKB-SubCell"/>
</dbReference>
<dbReference type="FunFam" id="3.90.550.50:FF:000001">
    <property type="entry name" value="Hexosyltransferase"/>
    <property type="match status" value="1"/>
</dbReference>
<proteinExistence type="inferred from homology"/>
<dbReference type="PANTHER" id="PTHR11214:SF3">
    <property type="entry name" value="BETA-1,3-GALACTOSYLTRANSFERASE 6"/>
    <property type="match status" value="1"/>
</dbReference>
<sequence>MSILKKQICKNVKLLIMVPSRPTAFGERREIRLTWSRTLPENVRVYFIIGKNLNNTINNAVMNEAIYHKDVIMNDLYDSYTNLTLKIYSMLQWKQAYCAKTLYTLKTDDDTIVHVQRLLYWIRKKFNRIVSKKPKTIFGRVFAGTKVNRDPKKPWYVDPVVYNKRRFPVYCNGPTYILSKSTVRALLSAAANVRFMTVEDILFTGILAKKANVYHIDAQQHFGLRKEIRPHVLCDRNHVPYITSLYNVTKQEMKSYYHKLNSISCYPKKRRKRI</sequence>
<reference evidence="13" key="1">
    <citation type="submission" date="2022-11" db="UniProtKB">
        <authorList>
            <consortium name="WormBaseParasite"/>
        </authorList>
    </citation>
    <scope>IDENTIFICATION</scope>
</reference>
<keyword evidence="12" id="KW-1185">Reference proteome</keyword>
<protein>
    <recommendedName>
        <fullName evidence="11">Hexosyltransferase</fullName>
        <ecNumber evidence="11">2.4.1.-</ecNumber>
    </recommendedName>
</protein>
<keyword evidence="4" id="KW-0808">Transferase</keyword>
<keyword evidence="6" id="KW-0735">Signal-anchor</keyword>
<keyword evidence="8 11" id="KW-0333">Golgi apparatus</keyword>
<evidence type="ECO:0000256" key="4">
    <source>
        <dbReference type="ARBA" id="ARBA00022679"/>
    </source>
</evidence>
<keyword evidence="10" id="KW-0325">Glycoprotein</keyword>
<dbReference type="GO" id="GO:0016758">
    <property type="term" value="F:hexosyltransferase activity"/>
    <property type="evidence" value="ECO:0007669"/>
    <property type="project" value="InterPro"/>
</dbReference>
<evidence type="ECO:0000313" key="13">
    <source>
        <dbReference type="WBParaSite" id="ACRNAN_scaffold294.g15267.t1"/>
    </source>
</evidence>
<keyword evidence="9" id="KW-0472">Membrane</keyword>
<dbReference type="EC" id="2.4.1.-" evidence="11"/>
<dbReference type="GO" id="GO:0006493">
    <property type="term" value="P:protein O-linked glycosylation"/>
    <property type="evidence" value="ECO:0007669"/>
    <property type="project" value="TreeGrafter"/>
</dbReference>
<keyword evidence="5" id="KW-0812">Transmembrane</keyword>